<evidence type="ECO:0000313" key="1">
    <source>
        <dbReference type="EMBL" id="KAK7537193.1"/>
    </source>
</evidence>
<proteinExistence type="predicted"/>
<gene>
    <name evidence="1" type="ORF">J3D65DRAFT_370841</name>
</gene>
<keyword evidence="2" id="KW-1185">Reference proteome</keyword>
<accession>A0ABR1LPT7</accession>
<protein>
    <submittedName>
        <fullName evidence="1">Uncharacterized protein</fullName>
    </submittedName>
</protein>
<organism evidence="1 2">
    <name type="scientific">Phyllosticta citribraziliensis</name>
    <dbReference type="NCBI Taxonomy" id="989973"/>
    <lineage>
        <taxon>Eukaryota</taxon>
        <taxon>Fungi</taxon>
        <taxon>Dikarya</taxon>
        <taxon>Ascomycota</taxon>
        <taxon>Pezizomycotina</taxon>
        <taxon>Dothideomycetes</taxon>
        <taxon>Dothideomycetes incertae sedis</taxon>
        <taxon>Botryosphaeriales</taxon>
        <taxon>Phyllostictaceae</taxon>
        <taxon>Phyllosticta</taxon>
    </lineage>
</organism>
<dbReference type="RefSeq" id="XP_066655344.1">
    <property type="nucleotide sequence ID" value="XM_066795705.1"/>
</dbReference>
<dbReference type="Proteomes" id="UP001360953">
    <property type="component" value="Unassembled WGS sequence"/>
</dbReference>
<evidence type="ECO:0000313" key="2">
    <source>
        <dbReference type="Proteomes" id="UP001360953"/>
    </source>
</evidence>
<sequence length="207" mass="23247">MEEKGHVYNEDDDEQRNQYMLLSSGCIAGCMFAAFRSDHVCIVSRVEQAGGSSGRGFGRSGTPAMDPSSRPSTASLCTLLRCTQHCHPLSVSPVPPPTTQPPSPIPFFVQSPRRSLLSPPSTLFDCVALLHTHFFSPTTLSNALSCYFLPRRLHHHRLLVLLVQLLSLYRPDDMIAPRCPQLDNQLYRCRRRCRCRCRCQSPRPGFC</sequence>
<dbReference type="GeneID" id="92028611"/>
<name>A0ABR1LPT7_9PEZI</name>
<dbReference type="EMBL" id="JBBPEH010000006">
    <property type="protein sequence ID" value="KAK7537193.1"/>
    <property type="molecule type" value="Genomic_DNA"/>
</dbReference>
<reference evidence="1 2" key="1">
    <citation type="submission" date="2024-04" db="EMBL/GenBank/DDBJ databases">
        <title>Phyllosticta paracitricarpa is synonymous to the EU quarantine fungus P. citricarpa based on phylogenomic analyses.</title>
        <authorList>
            <consortium name="Lawrence Berkeley National Laboratory"/>
            <person name="Van ingen-buijs V.A."/>
            <person name="Van westerhoven A.C."/>
            <person name="Haridas S."/>
            <person name="Skiadas P."/>
            <person name="Martin F."/>
            <person name="Groenewald J.Z."/>
            <person name="Crous P.W."/>
            <person name="Seidl M.F."/>
        </authorList>
    </citation>
    <scope>NUCLEOTIDE SEQUENCE [LARGE SCALE GENOMIC DNA]</scope>
    <source>
        <strain evidence="1 2">CPC 17464</strain>
    </source>
</reference>
<comment type="caution">
    <text evidence="1">The sequence shown here is derived from an EMBL/GenBank/DDBJ whole genome shotgun (WGS) entry which is preliminary data.</text>
</comment>